<feature type="domain" description="DUF4220" evidence="1">
    <location>
        <begin position="8"/>
        <end position="56"/>
    </location>
</feature>
<dbReference type="EMBL" id="JBBPBK010000001">
    <property type="protein sequence ID" value="KAK9292619.1"/>
    <property type="molecule type" value="Genomic_DNA"/>
</dbReference>
<organism evidence="2 3">
    <name type="scientific">Liquidambar formosana</name>
    <name type="common">Formosan gum</name>
    <dbReference type="NCBI Taxonomy" id="63359"/>
    <lineage>
        <taxon>Eukaryota</taxon>
        <taxon>Viridiplantae</taxon>
        <taxon>Streptophyta</taxon>
        <taxon>Embryophyta</taxon>
        <taxon>Tracheophyta</taxon>
        <taxon>Spermatophyta</taxon>
        <taxon>Magnoliopsida</taxon>
        <taxon>eudicotyledons</taxon>
        <taxon>Gunneridae</taxon>
        <taxon>Pentapetalae</taxon>
        <taxon>Saxifragales</taxon>
        <taxon>Altingiaceae</taxon>
        <taxon>Liquidambar</taxon>
    </lineage>
</organism>
<evidence type="ECO:0000313" key="2">
    <source>
        <dbReference type="EMBL" id="KAK9292619.1"/>
    </source>
</evidence>
<dbReference type="Proteomes" id="UP001415857">
    <property type="component" value="Unassembled WGS sequence"/>
</dbReference>
<keyword evidence="3" id="KW-1185">Reference proteome</keyword>
<evidence type="ECO:0000313" key="3">
    <source>
        <dbReference type="Proteomes" id="UP001415857"/>
    </source>
</evidence>
<feature type="domain" description="DUF4220" evidence="1">
    <location>
        <begin position="123"/>
        <end position="175"/>
    </location>
</feature>
<dbReference type="AlphaFoldDB" id="A0AAP0SBK2"/>
<dbReference type="Pfam" id="PF13968">
    <property type="entry name" value="DUF4220"/>
    <property type="match status" value="2"/>
</dbReference>
<evidence type="ECO:0000259" key="1">
    <source>
        <dbReference type="Pfam" id="PF13968"/>
    </source>
</evidence>
<comment type="caution">
    <text evidence="2">The sequence shown here is derived from an EMBL/GenBank/DDBJ whole genome shotgun (WGS) entry which is preliminary data.</text>
</comment>
<dbReference type="InterPro" id="IPR025315">
    <property type="entry name" value="DUF4220"/>
</dbReference>
<dbReference type="PANTHER" id="PTHR31325">
    <property type="entry name" value="OS01G0798800 PROTEIN-RELATED"/>
    <property type="match status" value="1"/>
</dbReference>
<protein>
    <recommendedName>
        <fullName evidence="1">DUF4220 domain-containing protein</fullName>
    </recommendedName>
</protein>
<proteinExistence type="predicted"/>
<dbReference type="InterPro" id="IPR007658">
    <property type="entry name" value="DUF594"/>
</dbReference>
<reference evidence="2 3" key="1">
    <citation type="journal article" date="2024" name="Plant J.">
        <title>Genome sequences and population genomics reveal climatic adaptation and genomic divergence between two closely related sweetgum species.</title>
        <authorList>
            <person name="Xu W.Q."/>
            <person name="Ren C.Q."/>
            <person name="Zhang X.Y."/>
            <person name="Comes H.P."/>
            <person name="Liu X.H."/>
            <person name="Li Y.G."/>
            <person name="Kettle C.J."/>
            <person name="Jalonen R."/>
            <person name="Gaisberger H."/>
            <person name="Ma Y.Z."/>
            <person name="Qiu Y.X."/>
        </authorList>
    </citation>
    <scope>NUCLEOTIDE SEQUENCE [LARGE SCALE GENOMIC DNA]</scope>
    <source>
        <strain evidence="2">Hangzhou</strain>
    </source>
</reference>
<sequence>MGSTDLLFTFLAIPVFIAGIIKYGERTWALRSASTKQFRDSLLPDPDPGPDYAKVAEEFSQRGGISEVPEGLWFCYSQFIGSAKCLNEAGIFLRSVTLLSSISTLVAFSLVIDKNAYSNIDCLILFSDWAMLWLIKHKKPWTNSIYEAVSSSRRVLTNDDNRWSGSMAQFNLISFCLKDKPTKRDSVLKLFGIYEMLEKHQHRTFEDVNIELKDLIFQRIQENQGRLRRENVKEISTQRGDNVLVEKNCIDKFGWSIGIGQIRFRDTCAEAERFFQQRRLFKLSSRSNACMLLLQVNKQLSIQMVKGDRSKSVLFYGCKLAHLLQSLVTEEGWDNEEKWEMISYVWVEMLSYAASQCEWNHHAEQLRRGGELLTHVRLLKEHLGLSKQYQIFSATSRATVH</sequence>
<gene>
    <name evidence="2" type="ORF">L1049_020594</name>
</gene>
<accession>A0AAP0SBK2</accession>
<dbReference type="Pfam" id="PF04578">
    <property type="entry name" value="DUF594"/>
    <property type="match status" value="1"/>
</dbReference>
<name>A0AAP0SBK2_LIQFO</name>